<dbReference type="AlphaFoldDB" id="A0A7G9YBD2"/>
<proteinExistence type="predicted"/>
<accession>A0A7G9YBD2</accession>
<name>A0A7G9YBD2_9EURY</name>
<evidence type="ECO:0000256" key="1">
    <source>
        <dbReference type="SAM" id="MobiDB-lite"/>
    </source>
</evidence>
<protein>
    <submittedName>
        <fullName evidence="2">Uncharacterized protein</fullName>
    </submittedName>
</protein>
<evidence type="ECO:0000313" key="2">
    <source>
        <dbReference type="EMBL" id="QNO45316.1"/>
    </source>
</evidence>
<feature type="region of interest" description="Disordered" evidence="1">
    <location>
        <begin position="12"/>
        <end position="41"/>
    </location>
</feature>
<sequence length="41" mass="4643">MLQNEWNSAVAGFNDRGFDRDSAQERNIHVRGGTFSTTDLE</sequence>
<feature type="compositionally biased region" description="Basic and acidic residues" evidence="1">
    <location>
        <begin position="16"/>
        <end position="28"/>
    </location>
</feature>
<dbReference type="EMBL" id="MT631095">
    <property type="protein sequence ID" value="QNO45316.1"/>
    <property type="molecule type" value="Genomic_DNA"/>
</dbReference>
<gene>
    <name evidence="2" type="ORF">MMIICKHE_00004</name>
</gene>
<organism evidence="2">
    <name type="scientific">Candidatus Methanogaster sp. ANME-2c ERB4</name>
    <dbReference type="NCBI Taxonomy" id="2759911"/>
    <lineage>
        <taxon>Archaea</taxon>
        <taxon>Methanobacteriati</taxon>
        <taxon>Methanobacteriota</taxon>
        <taxon>Stenosarchaea group</taxon>
        <taxon>Methanomicrobia</taxon>
        <taxon>Methanosarcinales</taxon>
        <taxon>ANME-2 cluster</taxon>
        <taxon>Candidatus Methanogasteraceae</taxon>
        <taxon>Candidatus Methanogaster</taxon>
    </lineage>
</organism>
<reference evidence="2" key="1">
    <citation type="submission" date="2020-06" db="EMBL/GenBank/DDBJ databases">
        <title>Unique genomic features of the anaerobic methanotrophic archaea.</title>
        <authorList>
            <person name="Chadwick G.L."/>
            <person name="Skennerton C.T."/>
            <person name="Laso-Perez R."/>
            <person name="Leu A.O."/>
            <person name="Speth D.R."/>
            <person name="Yu H."/>
            <person name="Morgan-Lang C."/>
            <person name="Hatzenpichler R."/>
            <person name="Goudeau D."/>
            <person name="Malmstrom R."/>
            <person name="Brazelton W.J."/>
            <person name="Woyke T."/>
            <person name="Hallam S.J."/>
            <person name="Tyson G.W."/>
            <person name="Wegener G."/>
            <person name="Boetius A."/>
            <person name="Orphan V."/>
        </authorList>
    </citation>
    <scope>NUCLEOTIDE SEQUENCE</scope>
</reference>